<name>A0A2G9C4I3_9BURK</name>
<comment type="caution">
    <text evidence="1">The sequence shown here is derived from an EMBL/GenBank/DDBJ whole genome shotgun (WGS) entry which is preliminary data.</text>
</comment>
<keyword evidence="2" id="KW-1185">Reference proteome</keyword>
<reference evidence="1 2" key="1">
    <citation type="submission" date="2017-11" db="EMBL/GenBank/DDBJ databases">
        <title>Draft genome sequence of Mitsuaria sp. HWN-4.</title>
        <authorList>
            <person name="Gundlapally S.R."/>
        </authorList>
    </citation>
    <scope>NUCLEOTIDE SEQUENCE [LARGE SCALE GENOMIC DNA]</scope>
    <source>
        <strain evidence="1 2">HWN-4</strain>
    </source>
</reference>
<sequence length="133" mass="14951">MPLVRISLLKGKSREHVRAIADSVHQGLIDAYKIPPDDRFQLIHQHDPEDFIFDADYLGIHRSSDVVFIHLVAGNWRDTAQKQALYQAIADRLAVSPGLRREDVQIVLSSNQRDEWSFGNGLASYVKADNAGS</sequence>
<dbReference type="PANTHER" id="PTHR38460:SF1">
    <property type="entry name" value="TAUTOMERASE YOLI-RELATED"/>
    <property type="match status" value="1"/>
</dbReference>
<evidence type="ECO:0000313" key="2">
    <source>
        <dbReference type="Proteomes" id="UP000231501"/>
    </source>
</evidence>
<accession>A0A2G9C4I3</accession>
<dbReference type="SUPFAM" id="SSF55331">
    <property type="entry name" value="Tautomerase/MIF"/>
    <property type="match status" value="1"/>
</dbReference>
<proteinExistence type="predicted"/>
<dbReference type="Gene3D" id="3.30.429.10">
    <property type="entry name" value="Macrophage Migration Inhibitory Factor"/>
    <property type="match status" value="1"/>
</dbReference>
<organism evidence="1 2">
    <name type="scientific">Roseateles chitinivorans</name>
    <dbReference type="NCBI Taxonomy" id="2917965"/>
    <lineage>
        <taxon>Bacteria</taxon>
        <taxon>Pseudomonadati</taxon>
        <taxon>Pseudomonadota</taxon>
        <taxon>Betaproteobacteria</taxon>
        <taxon>Burkholderiales</taxon>
        <taxon>Sphaerotilaceae</taxon>
        <taxon>Roseateles</taxon>
    </lineage>
</organism>
<protein>
    <submittedName>
        <fullName evidence="1">Tautomerase family protein</fullName>
    </submittedName>
</protein>
<dbReference type="PANTHER" id="PTHR38460">
    <property type="entry name" value="TAUTOMERASE YOLI-RELATED"/>
    <property type="match status" value="1"/>
</dbReference>
<dbReference type="OrthoDB" id="9804765at2"/>
<dbReference type="Pfam" id="PF14552">
    <property type="entry name" value="Tautomerase_2"/>
    <property type="match status" value="1"/>
</dbReference>
<dbReference type="AlphaFoldDB" id="A0A2G9C4I3"/>
<gene>
    <name evidence="1" type="ORF">CS062_24905</name>
</gene>
<dbReference type="InterPro" id="IPR037479">
    <property type="entry name" value="Tauto_MSAD"/>
</dbReference>
<dbReference type="RefSeq" id="WP_099864552.1">
    <property type="nucleotide sequence ID" value="NZ_PEOG01000145.1"/>
</dbReference>
<evidence type="ECO:0000313" key="1">
    <source>
        <dbReference type="EMBL" id="PIM50459.1"/>
    </source>
</evidence>
<dbReference type="InterPro" id="IPR014347">
    <property type="entry name" value="Tautomerase/MIF_sf"/>
</dbReference>
<dbReference type="EMBL" id="PEOG01000145">
    <property type="protein sequence ID" value="PIM50459.1"/>
    <property type="molecule type" value="Genomic_DNA"/>
</dbReference>
<dbReference type="Proteomes" id="UP000231501">
    <property type="component" value="Unassembled WGS sequence"/>
</dbReference>